<evidence type="ECO:0000313" key="1">
    <source>
        <dbReference type="EMBL" id="KAA6370561.1"/>
    </source>
</evidence>
<dbReference type="AlphaFoldDB" id="A0A5J4UKE0"/>
<organism evidence="1 2">
    <name type="scientific">Streblomastix strix</name>
    <dbReference type="NCBI Taxonomy" id="222440"/>
    <lineage>
        <taxon>Eukaryota</taxon>
        <taxon>Metamonada</taxon>
        <taxon>Preaxostyla</taxon>
        <taxon>Oxymonadida</taxon>
        <taxon>Streblomastigidae</taxon>
        <taxon>Streblomastix</taxon>
    </lineage>
</organism>
<evidence type="ECO:0008006" key="3">
    <source>
        <dbReference type="Google" id="ProtNLM"/>
    </source>
</evidence>
<accession>A0A5J4UKE0</accession>
<sequence length="108" mass="12654">MKSERELLQKTIAILAAFTATRMTELAAITRKSITWDGQDMRIMTITKKGKKIETELQHQMYERKNAVQLKRCVNDQMTMIAARIMMWEFGGIMIEIKFQEVQEVVKK</sequence>
<reference evidence="1 2" key="1">
    <citation type="submission" date="2019-03" db="EMBL/GenBank/DDBJ databases">
        <title>Single cell metagenomics reveals metabolic interactions within the superorganism composed of flagellate Streblomastix strix and complex community of Bacteroidetes bacteria on its surface.</title>
        <authorList>
            <person name="Treitli S.C."/>
            <person name="Kolisko M."/>
            <person name="Husnik F."/>
            <person name="Keeling P."/>
            <person name="Hampl V."/>
        </authorList>
    </citation>
    <scope>NUCLEOTIDE SEQUENCE [LARGE SCALE GENOMIC DNA]</scope>
    <source>
        <strain evidence="1">ST1C</strain>
    </source>
</reference>
<dbReference type="GO" id="GO:0003677">
    <property type="term" value="F:DNA binding"/>
    <property type="evidence" value="ECO:0007669"/>
    <property type="project" value="InterPro"/>
</dbReference>
<dbReference type="InterPro" id="IPR011010">
    <property type="entry name" value="DNA_brk_join_enz"/>
</dbReference>
<dbReference type="EMBL" id="SNRW01015265">
    <property type="protein sequence ID" value="KAA6370561.1"/>
    <property type="molecule type" value="Genomic_DNA"/>
</dbReference>
<dbReference type="SUPFAM" id="SSF56349">
    <property type="entry name" value="DNA breaking-rejoining enzymes"/>
    <property type="match status" value="1"/>
</dbReference>
<protein>
    <recommendedName>
        <fullName evidence="3">Tyr recombinase domain-containing protein</fullName>
    </recommendedName>
</protein>
<gene>
    <name evidence="1" type="ORF">EZS28_033914</name>
</gene>
<evidence type="ECO:0000313" key="2">
    <source>
        <dbReference type="Proteomes" id="UP000324800"/>
    </source>
</evidence>
<dbReference type="Proteomes" id="UP000324800">
    <property type="component" value="Unassembled WGS sequence"/>
</dbReference>
<proteinExistence type="predicted"/>
<name>A0A5J4UKE0_9EUKA</name>
<comment type="caution">
    <text evidence="1">The sequence shown here is derived from an EMBL/GenBank/DDBJ whole genome shotgun (WGS) entry which is preliminary data.</text>
</comment>